<dbReference type="RefSeq" id="WP_160646932.1">
    <property type="nucleotide sequence ID" value="NZ_SIJB01000029.1"/>
</dbReference>
<organism evidence="1 2">
    <name type="scientific">Chengkuizengella marina</name>
    <dbReference type="NCBI Taxonomy" id="2507566"/>
    <lineage>
        <taxon>Bacteria</taxon>
        <taxon>Bacillati</taxon>
        <taxon>Bacillota</taxon>
        <taxon>Bacilli</taxon>
        <taxon>Bacillales</taxon>
        <taxon>Paenibacillaceae</taxon>
        <taxon>Chengkuizengella</taxon>
    </lineage>
</organism>
<gene>
    <name evidence="1" type="ORF">ERL59_14340</name>
</gene>
<evidence type="ECO:0000313" key="1">
    <source>
        <dbReference type="EMBL" id="NBI30127.1"/>
    </source>
</evidence>
<dbReference type="Proteomes" id="UP000448943">
    <property type="component" value="Unassembled WGS sequence"/>
</dbReference>
<name>A0A6N9Q5M7_9BACL</name>
<reference evidence="1 2" key="1">
    <citation type="submission" date="2019-01" db="EMBL/GenBank/DDBJ databases">
        <title>Chengkuizengella sp. nov., isolated from deep-sea sediment of East Pacific Ocean.</title>
        <authorList>
            <person name="Yang J."/>
            <person name="Lai Q."/>
            <person name="Shao Z."/>
        </authorList>
    </citation>
    <scope>NUCLEOTIDE SEQUENCE [LARGE SCALE GENOMIC DNA]</scope>
    <source>
        <strain evidence="1 2">YPA3-1-1</strain>
    </source>
</reference>
<dbReference type="OrthoDB" id="2881384at2"/>
<comment type="caution">
    <text evidence="1">The sequence shown here is derived from an EMBL/GenBank/DDBJ whole genome shotgun (WGS) entry which is preliminary data.</text>
</comment>
<evidence type="ECO:0000313" key="2">
    <source>
        <dbReference type="Proteomes" id="UP000448943"/>
    </source>
</evidence>
<dbReference type="AlphaFoldDB" id="A0A6N9Q5M7"/>
<protein>
    <submittedName>
        <fullName evidence="1">Uncharacterized protein</fullName>
    </submittedName>
</protein>
<dbReference type="EMBL" id="SIJB01000029">
    <property type="protein sequence ID" value="NBI30127.1"/>
    <property type="molecule type" value="Genomic_DNA"/>
</dbReference>
<sequence length="163" mass="18094">MTVFDDNLCDCCVCPMQCVLKELVGVSALQILIIPNTIDEIVFQQIINVEDLLLFSTDQVIPINNIFSIRFLDNNISVIDNIESKIKLKPTKNSKGECRCIENSTTNLLQTMIGKDVSRIIPGFNLPGTIIDVGRGIVVARGNPDRRVLSFVSTCRISNIILN</sequence>
<proteinExistence type="predicted"/>
<keyword evidence="2" id="KW-1185">Reference proteome</keyword>
<accession>A0A6N9Q5M7</accession>